<keyword evidence="1" id="KW-0812">Transmembrane</keyword>
<keyword evidence="1" id="KW-0472">Membrane</keyword>
<evidence type="ECO:0000256" key="1">
    <source>
        <dbReference type="SAM" id="Phobius"/>
    </source>
</evidence>
<dbReference type="EMBL" id="JAAKFY010000014">
    <property type="protein sequence ID" value="KAF3846332.1"/>
    <property type="molecule type" value="Genomic_DNA"/>
</dbReference>
<feature type="transmembrane region" description="Helical" evidence="1">
    <location>
        <begin position="65"/>
        <end position="98"/>
    </location>
</feature>
<dbReference type="Proteomes" id="UP000518266">
    <property type="component" value="Unassembled WGS sequence"/>
</dbReference>
<comment type="caution">
    <text evidence="2">The sequence shown here is derived from an EMBL/GenBank/DDBJ whole genome shotgun (WGS) entry which is preliminary data.</text>
</comment>
<accession>A0A7J5YA59</accession>
<evidence type="ECO:0000313" key="2">
    <source>
        <dbReference type="EMBL" id="KAF3846332.1"/>
    </source>
</evidence>
<proteinExistence type="predicted"/>
<evidence type="ECO:0000313" key="3">
    <source>
        <dbReference type="Proteomes" id="UP000518266"/>
    </source>
</evidence>
<dbReference type="AlphaFoldDB" id="A0A7J5YA59"/>
<gene>
    <name evidence="2" type="ORF">F7725_003410</name>
</gene>
<sequence>MTCQKHPETEDWNTALTEGHSQTVEVLSHMEQMWDSRIQDGRLNEKGFFSFSCITLKHVLNDDVFFWHLFAFLECKLSCVVFILNVVLQFIISLCYYIENVFFFSNKLN</sequence>
<reference evidence="2 3" key="1">
    <citation type="submission" date="2020-03" db="EMBL/GenBank/DDBJ databases">
        <title>Dissostichus mawsoni Genome sequencing and assembly.</title>
        <authorList>
            <person name="Park H."/>
        </authorList>
    </citation>
    <scope>NUCLEOTIDE SEQUENCE [LARGE SCALE GENOMIC DNA]</scope>
    <source>
        <strain evidence="2">DM0001</strain>
        <tissue evidence="2">Muscle</tissue>
    </source>
</reference>
<keyword evidence="1" id="KW-1133">Transmembrane helix</keyword>
<keyword evidence="3" id="KW-1185">Reference proteome</keyword>
<name>A0A7J5YA59_DISMA</name>
<protein>
    <submittedName>
        <fullName evidence="2">Uncharacterized protein</fullName>
    </submittedName>
</protein>
<organism evidence="2 3">
    <name type="scientific">Dissostichus mawsoni</name>
    <name type="common">Antarctic cod</name>
    <dbReference type="NCBI Taxonomy" id="36200"/>
    <lineage>
        <taxon>Eukaryota</taxon>
        <taxon>Metazoa</taxon>
        <taxon>Chordata</taxon>
        <taxon>Craniata</taxon>
        <taxon>Vertebrata</taxon>
        <taxon>Euteleostomi</taxon>
        <taxon>Actinopterygii</taxon>
        <taxon>Neopterygii</taxon>
        <taxon>Teleostei</taxon>
        <taxon>Neoteleostei</taxon>
        <taxon>Acanthomorphata</taxon>
        <taxon>Eupercaria</taxon>
        <taxon>Perciformes</taxon>
        <taxon>Notothenioidei</taxon>
        <taxon>Nototheniidae</taxon>
        <taxon>Dissostichus</taxon>
    </lineage>
</organism>